<gene>
    <name evidence="8" type="ORF">G6F51_006088</name>
</gene>
<comment type="caution">
    <text evidence="8">The sequence shown here is derived from an EMBL/GenBank/DDBJ whole genome shotgun (WGS) entry which is preliminary data.</text>
</comment>
<evidence type="ECO:0000256" key="7">
    <source>
        <dbReference type="ARBA" id="ARBA00023242"/>
    </source>
</evidence>
<organism evidence="8 9">
    <name type="scientific">Rhizopus oryzae</name>
    <name type="common">Mucormycosis agent</name>
    <name type="synonym">Rhizopus arrhizus var. delemar</name>
    <dbReference type="NCBI Taxonomy" id="64495"/>
    <lineage>
        <taxon>Eukaryota</taxon>
        <taxon>Fungi</taxon>
        <taxon>Fungi incertae sedis</taxon>
        <taxon>Mucoromycota</taxon>
        <taxon>Mucoromycotina</taxon>
        <taxon>Mucoromycetes</taxon>
        <taxon>Mucorales</taxon>
        <taxon>Mucorineae</taxon>
        <taxon>Rhizopodaceae</taxon>
        <taxon>Rhizopus</taxon>
    </lineage>
</organism>
<dbReference type="GO" id="GO:0003723">
    <property type="term" value="F:RNA binding"/>
    <property type="evidence" value="ECO:0007669"/>
    <property type="project" value="InterPro"/>
</dbReference>
<reference evidence="8" key="1">
    <citation type="journal article" date="2020" name="Microb. Genom.">
        <title>Genetic diversity of clinical and environmental Mucorales isolates obtained from an investigation of mucormycosis cases among solid organ transplant recipients.</title>
        <authorList>
            <person name="Nguyen M.H."/>
            <person name="Kaul D."/>
            <person name="Muto C."/>
            <person name="Cheng S.J."/>
            <person name="Richter R.A."/>
            <person name="Bruno V.M."/>
            <person name="Liu G."/>
            <person name="Beyhan S."/>
            <person name="Sundermann A.J."/>
            <person name="Mounaud S."/>
            <person name="Pasculle A.W."/>
            <person name="Nierman W.C."/>
            <person name="Driscoll E."/>
            <person name="Cumbie R."/>
            <person name="Clancy C.J."/>
            <person name="Dupont C.L."/>
        </authorList>
    </citation>
    <scope>NUCLEOTIDE SEQUENCE</scope>
    <source>
        <strain evidence="8">GL16</strain>
    </source>
</reference>
<dbReference type="GO" id="GO:0032040">
    <property type="term" value="C:small-subunit processome"/>
    <property type="evidence" value="ECO:0007669"/>
    <property type="project" value="InterPro"/>
</dbReference>
<keyword evidence="3" id="KW-0698">rRNA processing</keyword>
<dbReference type="InterPro" id="IPR053826">
    <property type="entry name" value="WDR75"/>
</dbReference>
<keyword evidence="6" id="KW-0804">Transcription</keyword>
<dbReference type="GO" id="GO:0045943">
    <property type="term" value="P:positive regulation of transcription by RNA polymerase I"/>
    <property type="evidence" value="ECO:0007669"/>
    <property type="project" value="InterPro"/>
</dbReference>
<evidence type="ECO:0000256" key="5">
    <source>
        <dbReference type="ARBA" id="ARBA00022737"/>
    </source>
</evidence>
<evidence type="ECO:0000313" key="9">
    <source>
        <dbReference type="Proteomes" id="UP000717996"/>
    </source>
</evidence>
<dbReference type="OrthoDB" id="4096at2759"/>
<dbReference type="GO" id="GO:2000234">
    <property type="term" value="P:positive regulation of rRNA processing"/>
    <property type="evidence" value="ECO:0007669"/>
    <property type="project" value="TreeGrafter"/>
</dbReference>
<evidence type="ECO:0000256" key="6">
    <source>
        <dbReference type="ARBA" id="ARBA00023163"/>
    </source>
</evidence>
<dbReference type="SUPFAM" id="SSF63829">
    <property type="entry name" value="Calcium-dependent phosphotriesterase"/>
    <property type="match status" value="1"/>
</dbReference>
<keyword evidence="2" id="KW-0690">Ribosome biogenesis</keyword>
<evidence type="ECO:0000256" key="4">
    <source>
        <dbReference type="ARBA" id="ARBA00022574"/>
    </source>
</evidence>
<keyword evidence="5" id="KW-0677">Repeat</keyword>
<name>A0A9P6YBS7_RHIOR</name>
<evidence type="ECO:0000256" key="1">
    <source>
        <dbReference type="ARBA" id="ARBA00004604"/>
    </source>
</evidence>
<protein>
    <submittedName>
        <fullName evidence="8">Uncharacterized protein</fullName>
    </submittedName>
</protein>
<keyword evidence="7" id="KW-0539">Nucleus</keyword>
<evidence type="ECO:0000313" key="8">
    <source>
        <dbReference type="EMBL" id="KAG1544393.1"/>
    </source>
</evidence>
<evidence type="ECO:0000256" key="2">
    <source>
        <dbReference type="ARBA" id="ARBA00022517"/>
    </source>
</evidence>
<dbReference type="GO" id="GO:0006364">
    <property type="term" value="P:rRNA processing"/>
    <property type="evidence" value="ECO:0007669"/>
    <property type="project" value="UniProtKB-KW"/>
</dbReference>
<keyword evidence="4" id="KW-0853">WD repeat</keyword>
<evidence type="ECO:0000256" key="3">
    <source>
        <dbReference type="ARBA" id="ARBA00022552"/>
    </source>
</evidence>
<dbReference type="Proteomes" id="UP000717996">
    <property type="component" value="Unassembled WGS sequence"/>
</dbReference>
<dbReference type="EMBL" id="JAANIT010000799">
    <property type="protein sequence ID" value="KAG1544393.1"/>
    <property type="molecule type" value="Genomic_DNA"/>
</dbReference>
<dbReference type="PANTHER" id="PTHR44215:SF1">
    <property type="entry name" value="WD REPEAT-CONTAINING PROTEIN 75"/>
    <property type="match status" value="1"/>
</dbReference>
<sequence length="119" mass="13399">MGGSIDFITISPNNRFYCVDLDDNSICLVNSITQTIEQVIQDRQYAQVHHPSNPLTNDLVIETRNHHVVMNEVPGSLQFYNVNAGSHVMDLEVVPINSVVRAAEKEIVNTHVMYVAFFV</sequence>
<comment type="subcellular location">
    <subcellularLocation>
        <location evidence="1">Nucleus</location>
        <location evidence="1">Nucleolus</location>
    </subcellularLocation>
</comment>
<proteinExistence type="predicted"/>
<accession>A0A9P6YBS7</accession>
<dbReference type="AlphaFoldDB" id="A0A9P6YBS7"/>
<dbReference type="PANTHER" id="PTHR44215">
    <property type="entry name" value="WD REPEAT-CONTAINING PROTEIN 75"/>
    <property type="match status" value="1"/>
</dbReference>